<dbReference type="EMBL" id="CP015163">
    <property type="protein sequence ID" value="AXB43835.1"/>
    <property type="molecule type" value="Genomic_DNA"/>
</dbReference>
<dbReference type="PANTHER" id="PTHR43433:SF5">
    <property type="entry name" value="AB HYDROLASE-1 DOMAIN-CONTAINING PROTEIN"/>
    <property type="match status" value="1"/>
</dbReference>
<dbReference type="KEGG" id="aab:A4R43_15970"/>
<dbReference type="GO" id="GO:0046503">
    <property type="term" value="P:glycerolipid catabolic process"/>
    <property type="evidence" value="ECO:0007669"/>
    <property type="project" value="TreeGrafter"/>
</dbReference>
<reference evidence="2 3" key="1">
    <citation type="submission" date="2016-04" db="EMBL/GenBank/DDBJ databases">
        <title>Complete genome sequence and analysis of deep-sea sediment isolate, Amycolatopsis sp. WP1.</title>
        <authorList>
            <person name="Wang H."/>
            <person name="Chen S."/>
            <person name="Wu Q."/>
        </authorList>
    </citation>
    <scope>NUCLEOTIDE SEQUENCE [LARGE SCALE GENOMIC DNA]</scope>
    <source>
        <strain evidence="2 3">WP1</strain>
    </source>
</reference>
<name>A0A344L711_9PSEU</name>
<feature type="domain" description="AB hydrolase-1" evidence="1">
    <location>
        <begin position="22"/>
        <end position="142"/>
    </location>
</feature>
<evidence type="ECO:0000259" key="1">
    <source>
        <dbReference type="Pfam" id="PF00561"/>
    </source>
</evidence>
<dbReference type="AlphaFoldDB" id="A0A344L711"/>
<dbReference type="InterPro" id="IPR000073">
    <property type="entry name" value="AB_hydrolase_1"/>
</dbReference>
<dbReference type="InterPro" id="IPR050471">
    <property type="entry name" value="AB_hydrolase"/>
</dbReference>
<proteinExistence type="predicted"/>
<dbReference type="Gene3D" id="3.40.50.1820">
    <property type="entry name" value="alpha/beta hydrolase"/>
    <property type="match status" value="1"/>
</dbReference>
<evidence type="ECO:0000313" key="3">
    <source>
        <dbReference type="Proteomes" id="UP000250434"/>
    </source>
</evidence>
<dbReference type="SUPFAM" id="SSF53474">
    <property type="entry name" value="alpha/beta-Hydrolases"/>
    <property type="match status" value="1"/>
</dbReference>
<evidence type="ECO:0000313" key="2">
    <source>
        <dbReference type="EMBL" id="AXB43835.1"/>
    </source>
</evidence>
<dbReference type="RefSeq" id="WP_113693071.1">
    <property type="nucleotide sequence ID" value="NZ_CP015163.1"/>
</dbReference>
<gene>
    <name evidence="2" type="ORF">A4R43_15970</name>
</gene>
<dbReference type="PANTHER" id="PTHR43433">
    <property type="entry name" value="HYDROLASE, ALPHA/BETA FOLD FAMILY PROTEIN"/>
    <property type="match status" value="1"/>
</dbReference>
<dbReference type="InterPro" id="IPR029058">
    <property type="entry name" value="AB_hydrolase_fold"/>
</dbReference>
<sequence>MISQRCPVADGELQVESTGEGPPLLMIAGGLGAADSYRALAKRLGSDYTVLTYDRRGHFRSTDETTGPVPVSLQADDARAVIEHAGLGKATVFGSSAGALIGLDLAARHPDVLTGLVAHEPPLVQLLPDAEEWEAFAESQVAACERGDLVEAFTQFAGSLAGAGLPELRMVRLPNEREWIRLFTRELRAFYHYEPDLVALRRSRVEITPTAGRDSRGYYHYRPAKTLALELGQPFAEVPGAHLAPQRNPAAFETALRELLADLPS</sequence>
<dbReference type="Proteomes" id="UP000250434">
    <property type="component" value="Chromosome"/>
</dbReference>
<dbReference type="Pfam" id="PF00561">
    <property type="entry name" value="Abhydrolase_1"/>
    <property type="match status" value="1"/>
</dbReference>
<dbReference type="OrthoDB" id="3210164at2"/>
<dbReference type="GO" id="GO:0004806">
    <property type="term" value="F:triacylglycerol lipase activity"/>
    <property type="evidence" value="ECO:0007669"/>
    <property type="project" value="TreeGrafter"/>
</dbReference>
<keyword evidence="2" id="KW-0378">Hydrolase</keyword>
<accession>A0A344L711</accession>
<protein>
    <submittedName>
        <fullName evidence="2">Hydrolase</fullName>
    </submittedName>
</protein>
<organism evidence="2 3">
    <name type="scientific">Amycolatopsis albispora</name>
    <dbReference type="NCBI Taxonomy" id="1804986"/>
    <lineage>
        <taxon>Bacteria</taxon>
        <taxon>Bacillati</taxon>
        <taxon>Actinomycetota</taxon>
        <taxon>Actinomycetes</taxon>
        <taxon>Pseudonocardiales</taxon>
        <taxon>Pseudonocardiaceae</taxon>
        <taxon>Amycolatopsis</taxon>
    </lineage>
</organism>
<keyword evidence="3" id="KW-1185">Reference proteome</keyword>